<keyword evidence="1" id="KW-1133">Transmembrane helix</keyword>
<organism evidence="2 3">
    <name type="scientific">Actinotalea soli</name>
    <dbReference type="NCBI Taxonomy" id="2819234"/>
    <lineage>
        <taxon>Bacteria</taxon>
        <taxon>Bacillati</taxon>
        <taxon>Actinomycetota</taxon>
        <taxon>Actinomycetes</taxon>
        <taxon>Micrococcales</taxon>
        <taxon>Cellulomonadaceae</taxon>
        <taxon>Actinotalea</taxon>
    </lineage>
</organism>
<reference evidence="2" key="1">
    <citation type="submission" date="2021-03" db="EMBL/GenBank/DDBJ databases">
        <title>Actinotalea soli sp. nov., isolated from soil.</title>
        <authorList>
            <person name="Ping W."/>
            <person name="Zhang J."/>
        </authorList>
    </citation>
    <scope>NUCLEOTIDE SEQUENCE</scope>
    <source>
        <strain evidence="2">BY-33</strain>
    </source>
</reference>
<evidence type="ECO:0000256" key="1">
    <source>
        <dbReference type="SAM" id="Phobius"/>
    </source>
</evidence>
<sequence length="89" mass="9650">MLMILLRLAQPHADQYMAHLAATGGALGFPKVDPLGIRGDYLAFQAKIAGVSTWQARTLVWGAWSVPLAFLVFVWGFGLFDLASAMARS</sequence>
<dbReference type="AlphaFoldDB" id="A0A939LNY3"/>
<dbReference type="Proteomes" id="UP000664209">
    <property type="component" value="Unassembled WGS sequence"/>
</dbReference>
<gene>
    <name evidence="2" type="ORF">J4G33_04675</name>
</gene>
<evidence type="ECO:0000313" key="3">
    <source>
        <dbReference type="Proteomes" id="UP000664209"/>
    </source>
</evidence>
<protein>
    <submittedName>
        <fullName evidence="2">Uncharacterized protein</fullName>
    </submittedName>
</protein>
<comment type="caution">
    <text evidence="2">The sequence shown here is derived from an EMBL/GenBank/DDBJ whole genome shotgun (WGS) entry which is preliminary data.</text>
</comment>
<evidence type="ECO:0000313" key="2">
    <source>
        <dbReference type="EMBL" id="MBO1751093.1"/>
    </source>
</evidence>
<feature type="transmembrane region" description="Helical" evidence="1">
    <location>
        <begin position="61"/>
        <end position="83"/>
    </location>
</feature>
<dbReference type="RefSeq" id="WP_208054782.1">
    <property type="nucleotide sequence ID" value="NZ_JAGEMK010000002.1"/>
</dbReference>
<proteinExistence type="predicted"/>
<dbReference type="EMBL" id="JAGEMK010000002">
    <property type="protein sequence ID" value="MBO1751093.1"/>
    <property type="molecule type" value="Genomic_DNA"/>
</dbReference>
<keyword evidence="1" id="KW-0472">Membrane</keyword>
<keyword evidence="3" id="KW-1185">Reference proteome</keyword>
<keyword evidence="1" id="KW-0812">Transmembrane</keyword>
<accession>A0A939LNY3</accession>
<name>A0A939LNY3_9CELL</name>